<keyword evidence="1" id="KW-1133">Transmembrane helix</keyword>
<keyword evidence="1" id="KW-0812">Transmembrane</keyword>
<dbReference type="RefSeq" id="WP_167298641.1">
    <property type="nucleotide sequence ID" value="NZ_JAASQV010000001.1"/>
</dbReference>
<evidence type="ECO:0000256" key="1">
    <source>
        <dbReference type="SAM" id="Phobius"/>
    </source>
</evidence>
<organism evidence="2 3">
    <name type="scientific">Sphingomonas leidyi</name>
    <dbReference type="NCBI Taxonomy" id="68569"/>
    <lineage>
        <taxon>Bacteria</taxon>
        <taxon>Pseudomonadati</taxon>
        <taxon>Pseudomonadota</taxon>
        <taxon>Alphaproteobacteria</taxon>
        <taxon>Sphingomonadales</taxon>
        <taxon>Sphingomonadaceae</taxon>
        <taxon>Sphingomonas</taxon>
    </lineage>
</organism>
<accession>A0A7X5UYI4</accession>
<proteinExistence type="predicted"/>
<sequence length="149" mass="16076">MNRRDILHRLAGVALVLGAGASTLLHREVWLAHASGPATGLEAVLGLLTFALASLGILLVIGGARLRDGWKRDCDRAARRREQRVKPDQGTVDAEAEHRRIMVAAVDSMAFAGGRAAIATFLVMRARQAALDARLVRKTTTEKYEPGAQ</sequence>
<keyword evidence="3" id="KW-1185">Reference proteome</keyword>
<gene>
    <name evidence="2" type="ORF">FHR20_001186</name>
</gene>
<protein>
    <submittedName>
        <fullName evidence="2">Uncharacterized protein</fullName>
    </submittedName>
</protein>
<keyword evidence="1" id="KW-0472">Membrane</keyword>
<name>A0A7X5UYI4_9SPHN</name>
<evidence type="ECO:0000313" key="2">
    <source>
        <dbReference type="EMBL" id="NIJ64255.1"/>
    </source>
</evidence>
<comment type="caution">
    <text evidence="2">The sequence shown here is derived from an EMBL/GenBank/DDBJ whole genome shotgun (WGS) entry which is preliminary data.</text>
</comment>
<reference evidence="2 3" key="1">
    <citation type="submission" date="2020-03" db="EMBL/GenBank/DDBJ databases">
        <title>Genomic Encyclopedia of Type Strains, Phase IV (KMG-IV): sequencing the most valuable type-strain genomes for metagenomic binning, comparative biology and taxonomic classification.</title>
        <authorList>
            <person name="Goeker M."/>
        </authorList>
    </citation>
    <scope>NUCLEOTIDE SEQUENCE [LARGE SCALE GENOMIC DNA]</scope>
    <source>
        <strain evidence="2 3">DSM 4733</strain>
    </source>
</reference>
<feature type="transmembrane region" description="Helical" evidence="1">
    <location>
        <begin position="44"/>
        <end position="66"/>
    </location>
</feature>
<evidence type="ECO:0000313" key="3">
    <source>
        <dbReference type="Proteomes" id="UP000564677"/>
    </source>
</evidence>
<dbReference type="Proteomes" id="UP000564677">
    <property type="component" value="Unassembled WGS sequence"/>
</dbReference>
<dbReference type="AlphaFoldDB" id="A0A7X5UYI4"/>
<dbReference type="EMBL" id="JAASQV010000001">
    <property type="protein sequence ID" value="NIJ64255.1"/>
    <property type="molecule type" value="Genomic_DNA"/>
</dbReference>